<evidence type="ECO:0000313" key="2">
    <source>
        <dbReference type="Proteomes" id="UP000184480"/>
    </source>
</evidence>
<dbReference type="RefSeq" id="WP_062179340.1">
    <property type="nucleotide sequence ID" value="NZ_BBXL01000007.1"/>
</dbReference>
<proteinExistence type="predicted"/>
<dbReference type="OrthoDB" id="1100879at2"/>
<protein>
    <submittedName>
        <fullName evidence="1">Uncharacterized protein</fullName>
    </submittedName>
</protein>
<organism evidence="1 2">
    <name type="scientific">Dysgonomonas macrotermitis</name>
    <dbReference type="NCBI Taxonomy" id="1346286"/>
    <lineage>
        <taxon>Bacteria</taxon>
        <taxon>Pseudomonadati</taxon>
        <taxon>Bacteroidota</taxon>
        <taxon>Bacteroidia</taxon>
        <taxon>Bacteroidales</taxon>
        <taxon>Dysgonomonadaceae</taxon>
        <taxon>Dysgonomonas</taxon>
    </lineage>
</organism>
<dbReference type="AlphaFoldDB" id="A0A1M5C6K4"/>
<evidence type="ECO:0000313" key="1">
    <source>
        <dbReference type="EMBL" id="SHF50369.1"/>
    </source>
</evidence>
<accession>A0A1M5C6K4</accession>
<gene>
    <name evidence="1" type="ORF">SAMN05444362_10751</name>
</gene>
<dbReference type="EMBL" id="FQUC01000007">
    <property type="protein sequence ID" value="SHF50369.1"/>
    <property type="molecule type" value="Genomic_DNA"/>
</dbReference>
<dbReference type="Proteomes" id="UP000184480">
    <property type="component" value="Unassembled WGS sequence"/>
</dbReference>
<keyword evidence="2" id="KW-1185">Reference proteome</keyword>
<dbReference type="STRING" id="1346286.SAMN05444362_10751"/>
<sequence>MAKTYKEKDGKIILFYIKELDMNQVLKKFREVNYKQEIHIPNNPTPIQMSFLKEDIKRNELKDNLIDKDEDKLKKKIEFLIHILCKRCINNKYGWARLNASAMQKVLGNDYKKIINALQYMNIINVDNRYSIGRHSMAYQITKDYINRVGKYYTTHLTLIKYRDEMDHLLEKEYIKFYNTLPIEKKNLCDSYNRILKNLKFKYINEATEYINTRPYMSNFQKAYYYNILDKYIEHNNDDFRIQSIDDNDRIYSILSSTPKPFKDFLNIKFSIDIKNSHPLLFNYFIYDYYKFINKDIINYILYHYQYDYTTKSINQINRYIKNHKNAKLDKLPKDIIKYIYSTSMGVFWDDFTELFKADGLERKDVKITLFREVFYSKSKTTLHKKFAKTFKKIYPTVYRIINEHKPNDDRTKLSHEMMKLESDIFHKILTNLYKKRGCDALSIHDAIVILDTDKVNRYTPDDIEKVIEKVYDEYNLSPTCSIEFFEPNRRKTQLDMDKSHQGDLFKFTDNLSVSDSDDKELLRKLEEGEVDIYYNNGGIVVDEV</sequence>
<name>A0A1M5C6K4_9BACT</name>
<reference evidence="2" key="1">
    <citation type="submission" date="2016-11" db="EMBL/GenBank/DDBJ databases">
        <authorList>
            <person name="Varghese N."/>
            <person name="Submissions S."/>
        </authorList>
    </citation>
    <scope>NUCLEOTIDE SEQUENCE [LARGE SCALE GENOMIC DNA]</scope>
    <source>
        <strain evidence="2">DSM 27370</strain>
    </source>
</reference>